<evidence type="ECO:0000313" key="1">
    <source>
        <dbReference type="EMBL" id="CEM40574.1"/>
    </source>
</evidence>
<gene>
    <name evidence="1" type="ORF">Cvel_25395</name>
</gene>
<proteinExistence type="predicted"/>
<organism evidence="1">
    <name type="scientific">Chromera velia CCMP2878</name>
    <dbReference type="NCBI Taxonomy" id="1169474"/>
    <lineage>
        <taxon>Eukaryota</taxon>
        <taxon>Sar</taxon>
        <taxon>Alveolata</taxon>
        <taxon>Colpodellida</taxon>
        <taxon>Chromeraceae</taxon>
        <taxon>Chromera</taxon>
    </lineage>
</organism>
<reference evidence="1" key="1">
    <citation type="submission" date="2014-11" db="EMBL/GenBank/DDBJ databases">
        <authorList>
            <person name="Otto D Thomas"/>
            <person name="Naeem Raeece"/>
        </authorList>
    </citation>
    <scope>NUCLEOTIDE SEQUENCE</scope>
</reference>
<dbReference type="AlphaFoldDB" id="A0A0G4H9E1"/>
<accession>A0A0G4H9E1</accession>
<dbReference type="EMBL" id="CDMZ01002063">
    <property type="protein sequence ID" value="CEM40574.1"/>
    <property type="molecule type" value="Genomic_DNA"/>
</dbReference>
<protein>
    <submittedName>
        <fullName evidence="1">Uncharacterized protein</fullName>
    </submittedName>
</protein>
<sequence>MRRHTCIQKVDWVHEAGEKLFFFSGHLHFVSFPVFRDCYCFFLKKVFSVLKEAGALDFDPAAETTVPAQDLKAADPVPSVLQTAPLSIPARGKGSFSRWEWWFLSTASPLLKKIFLDEEINERLAEGMDGKERLERDREWVEGIGGGDDENNPRQELEQTTTKWLAVQIERKEQKRVMRGDRKYIAESFVHSDDPVVIGARQTKKGGFFIYLRQQLTDTQRLYLLTWTI</sequence>
<name>A0A0G4H9E1_9ALVE</name>
<dbReference type="VEuPathDB" id="CryptoDB:Cvel_25395"/>